<name>A0A813N246_9BILA</name>
<keyword evidence="5" id="KW-1185">Reference proteome</keyword>
<evidence type="ECO:0000313" key="4">
    <source>
        <dbReference type="EMBL" id="CAF0732264.1"/>
    </source>
</evidence>
<organism evidence="4 5">
    <name type="scientific">Brachionus calyciflorus</name>
    <dbReference type="NCBI Taxonomy" id="104777"/>
    <lineage>
        <taxon>Eukaryota</taxon>
        <taxon>Metazoa</taxon>
        <taxon>Spiralia</taxon>
        <taxon>Gnathifera</taxon>
        <taxon>Rotifera</taxon>
        <taxon>Eurotatoria</taxon>
        <taxon>Monogononta</taxon>
        <taxon>Pseudotrocha</taxon>
        <taxon>Ploima</taxon>
        <taxon>Brachionidae</taxon>
        <taxon>Brachionus</taxon>
    </lineage>
</organism>
<evidence type="ECO:0000256" key="2">
    <source>
        <dbReference type="SAM" id="Phobius"/>
    </source>
</evidence>
<dbReference type="AlphaFoldDB" id="A0A813N246"/>
<comment type="caution">
    <text evidence="4">The sequence shown here is derived from an EMBL/GenBank/DDBJ whole genome shotgun (WGS) entry which is preliminary data.</text>
</comment>
<feature type="signal peptide" evidence="3">
    <location>
        <begin position="1"/>
        <end position="19"/>
    </location>
</feature>
<feature type="chain" id="PRO_5032794264" evidence="3">
    <location>
        <begin position="20"/>
        <end position="632"/>
    </location>
</feature>
<keyword evidence="2" id="KW-0472">Membrane</keyword>
<sequence>MKFFSIIVLVLSLSTLILSQTETNTYSSSTSPDSTHINSITFETTGSSSAYDSSTTDSTSTTTHDSSTTDSTTSTTTHDSSTTDSTTSTTTHDSLTTDSTTSTTSHDSSTTETKTSKTTTIENESTTAENETTEIEMTTTESAPIFNYCEELYPYCSCTKSISIIECGNFTNFSELDFTLLKNQSDNSSRRIYELELAPLNSLPLDDSLNLDGIHLYRSVILRNISGFRLESNPFESFKENDNLNLYLYDVNLETLNHDHVCNLSQIDHHNYVALFSSFKYILIGSGSFTMSGRLCPLAFMNANLRQIEAYYIESNNTVKFSQLDENIDLNCSVLNLRVWSAKNLVLDSHFLNAHIFALTRNIDFDFVYFHSIEDGTFQGLNKLRTLIFDLMNLKDFITKSDNKWMHSLNSNVTVDYDNSMEVANLRNRTLLVTFNSRTGQAYNYPNSDLEKFKYFPHNQFVFARIFAADNLPCTETLKFLLKNARSYTTISTLNTTSTYNCLLDPITPTTTPSITTNTTPTTPTTPTTTTTTTPTTTTTSTSTTPSSAAPSSSSSSSAPSSSPSTQTTTTSGTKVSTTTKNTGTTVSLSAYLGTVLPLAGVSIISILGVISLFIKYKKLVNAVAPSDIIQL</sequence>
<dbReference type="Proteomes" id="UP000663879">
    <property type="component" value="Unassembled WGS sequence"/>
</dbReference>
<evidence type="ECO:0000256" key="3">
    <source>
        <dbReference type="SAM" id="SignalP"/>
    </source>
</evidence>
<reference evidence="4" key="1">
    <citation type="submission" date="2021-02" db="EMBL/GenBank/DDBJ databases">
        <authorList>
            <person name="Nowell W R."/>
        </authorList>
    </citation>
    <scope>NUCLEOTIDE SEQUENCE</scope>
    <source>
        <strain evidence="4">Ploen Becks lab</strain>
    </source>
</reference>
<dbReference type="OrthoDB" id="10537654at2759"/>
<accession>A0A813N246</accession>
<proteinExistence type="predicted"/>
<evidence type="ECO:0000256" key="1">
    <source>
        <dbReference type="SAM" id="MobiDB-lite"/>
    </source>
</evidence>
<feature type="transmembrane region" description="Helical" evidence="2">
    <location>
        <begin position="591"/>
        <end position="615"/>
    </location>
</feature>
<keyword evidence="2" id="KW-0812">Transmembrane</keyword>
<keyword evidence="3" id="KW-0732">Signal</keyword>
<evidence type="ECO:0000313" key="5">
    <source>
        <dbReference type="Proteomes" id="UP000663879"/>
    </source>
</evidence>
<protein>
    <submittedName>
        <fullName evidence="4">Uncharacterized protein</fullName>
    </submittedName>
</protein>
<keyword evidence="2" id="KW-1133">Transmembrane helix</keyword>
<dbReference type="EMBL" id="CAJNOC010000243">
    <property type="protein sequence ID" value="CAF0732264.1"/>
    <property type="molecule type" value="Genomic_DNA"/>
</dbReference>
<feature type="region of interest" description="Disordered" evidence="1">
    <location>
        <begin position="510"/>
        <end position="580"/>
    </location>
</feature>
<gene>
    <name evidence="4" type="ORF">OXX778_LOCUS2913</name>
</gene>
<feature type="region of interest" description="Disordered" evidence="1">
    <location>
        <begin position="45"/>
        <end position="136"/>
    </location>
</feature>